<gene>
    <name evidence="2" type="ORF">K9W45_02655</name>
</gene>
<reference evidence="2" key="1">
    <citation type="journal article" date="2022" name="Nat. Microbiol.">
        <title>Unique mobile elements and scalable gene flow at the prokaryote-eukaryote boundary revealed by circularized Asgard archaea genomes.</title>
        <authorList>
            <person name="Wu F."/>
            <person name="Speth D.R."/>
            <person name="Philosof A."/>
            <person name="Cremiere A."/>
            <person name="Narayanan A."/>
            <person name="Barco R.A."/>
            <person name="Connon S.A."/>
            <person name="Amend J.P."/>
            <person name="Antoshechkin I.A."/>
            <person name="Orphan V.J."/>
        </authorList>
    </citation>
    <scope>NUCLEOTIDE SEQUENCE</scope>
    <source>
        <strain evidence="2">PM71</strain>
    </source>
</reference>
<dbReference type="AlphaFoldDB" id="A0A9Y1BM96"/>
<feature type="transmembrane region" description="Helical" evidence="1">
    <location>
        <begin position="91"/>
        <end position="110"/>
    </location>
</feature>
<evidence type="ECO:0000313" key="2">
    <source>
        <dbReference type="EMBL" id="UJG41372.1"/>
    </source>
</evidence>
<sequence length="154" mass="18105">MSWPVMCVRCGNENENHLIKQQYTWSQLLSQTQYQGYTQNQSVKLNVTTYICKYCYNIGKMRFIFSVAILSILSLLSFLWTLGFFSDGPELLGLIILAPSIGFLMFHLLLRRDVSRFYAHFYHSSGRIMGFFRSKKYKQAFYSVFPNGIYVKKR</sequence>
<accession>A0A9Y1BM96</accession>
<evidence type="ECO:0000256" key="1">
    <source>
        <dbReference type="SAM" id="Phobius"/>
    </source>
</evidence>
<protein>
    <submittedName>
        <fullName evidence="2">Uncharacterized protein</fullName>
    </submittedName>
</protein>
<proteinExistence type="predicted"/>
<keyword evidence="1" id="KW-0472">Membrane</keyword>
<dbReference type="EMBL" id="CP084166">
    <property type="protein sequence ID" value="UJG41372.1"/>
    <property type="molecule type" value="Genomic_DNA"/>
</dbReference>
<keyword evidence="1" id="KW-0812">Transmembrane</keyword>
<keyword evidence="1" id="KW-1133">Transmembrane helix</keyword>
<dbReference type="Proteomes" id="UP001201020">
    <property type="component" value="Chromosome"/>
</dbReference>
<feature type="transmembrane region" description="Helical" evidence="1">
    <location>
        <begin position="63"/>
        <end position="85"/>
    </location>
</feature>
<organism evidence="2">
    <name type="scientific">Candidatus Heimdallarchaeum aukensis</name>
    <dbReference type="NCBI Taxonomy" id="2876573"/>
    <lineage>
        <taxon>Archaea</taxon>
        <taxon>Promethearchaeati</taxon>
        <taxon>Candidatus Heimdallarchaeota</taxon>
        <taxon>Candidatus Heimdallarchaeia (ex Rinke et al. 2021) (nom. nud.)</taxon>
        <taxon>Candidatus Heimdallarchaeales</taxon>
        <taxon>Candidatus Heimdallarchaeaceae</taxon>
        <taxon>Candidatus Heimdallarchaeum</taxon>
    </lineage>
</organism>
<name>A0A9Y1BM96_9ARCH</name>